<evidence type="ECO:0000313" key="3">
    <source>
        <dbReference type="Proteomes" id="UP000761574"/>
    </source>
</evidence>
<evidence type="ECO:0000256" key="1">
    <source>
        <dbReference type="SAM" id="SignalP"/>
    </source>
</evidence>
<dbReference type="RefSeq" id="WP_119979374.1">
    <property type="nucleotide sequence ID" value="NZ_BPFB01000080.1"/>
</dbReference>
<name>A0ABQ4NU92_9GAMM</name>
<accession>A0ABQ4NU92</accession>
<feature type="chain" id="PRO_5045669163" description="Lipoprotein" evidence="1">
    <location>
        <begin position="25"/>
        <end position="109"/>
    </location>
</feature>
<feature type="signal peptide" evidence="1">
    <location>
        <begin position="1"/>
        <end position="24"/>
    </location>
</feature>
<evidence type="ECO:0008006" key="4">
    <source>
        <dbReference type="Google" id="ProtNLM"/>
    </source>
</evidence>
<evidence type="ECO:0000313" key="2">
    <source>
        <dbReference type="EMBL" id="GIU02902.1"/>
    </source>
</evidence>
<dbReference type="Proteomes" id="UP000761574">
    <property type="component" value="Unassembled WGS sequence"/>
</dbReference>
<keyword evidence="3" id="KW-1185">Reference proteome</keyword>
<gene>
    <name evidence="2" type="ORF">TUM4630_35540</name>
</gene>
<dbReference type="EMBL" id="BPFB01000080">
    <property type="protein sequence ID" value="GIU02902.1"/>
    <property type="molecule type" value="Genomic_DNA"/>
</dbReference>
<proteinExistence type="predicted"/>
<reference evidence="2 3" key="1">
    <citation type="submission" date="2021-05" db="EMBL/GenBank/DDBJ databases">
        <title>Molecular characterization for Shewanella algae harboring chromosomal blaOXA-55-like strains isolated from clinical and environment sample.</title>
        <authorList>
            <person name="Ohama Y."/>
            <person name="Aoki K."/>
            <person name="Harada S."/>
            <person name="Moriya K."/>
            <person name="Ishii Y."/>
            <person name="Tateda K."/>
        </authorList>
    </citation>
    <scope>NUCLEOTIDE SEQUENCE [LARGE SCALE GENOMIC DNA]</scope>
    <source>
        <strain evidence="2 3">LMG 23746</strain>
    </source>
</reference>
<sequence>MNIKLILLLGIALALTGCSTSSGTAPESLTSATYIGVGNVEYDSLYHYGYNIGCRSAVTVKINPANNVDVESMKDPVLDGLTEFDKGWRSGVKACEDGISRSMYSVGTS</sequence>
<keyword evidence="1" id="KW-0732">Signal</keyword>
<dbReference type="PROSITE" id="PS51257">
    <property type="entry name" value="PROKAR_LIPOPROTEIN"/>
    <property type="match status" value="1"/>
</dbReference>
<protein>
    <recommendedName>
        <fullName evidence="4">Lipoprotein</fullName>
    </recommendedName>
</protein>
<comment type="caution">
    <text evidence="2">The sequence shown here is derived from an EMBL/GenBank/DDBJ whole genome shotgun (WGS) entry which is preliminary data.</text>
</comment>
<organism evidence="2 3">
    <name type="scientific">Shewanella algidipiscicola</name>
    <dbReference type="NCBI Taxonomy" id="614070"/>
    <lineage>
        <taxon>Bacteria</taxon>
        <taxon>Pseudomonadati</taxon>
        <taxon>Pseudomonadota</taxon>
        <taxon>Gammaproteobacteria</taxon>
        <taxon>Alteromonadales</taxon>
        <taxon>Shewanellaceae</taxon>
        <taxon>Shewanella</taxon>
    </lineage>
</organism>